<feature type="region of interest" description="Disordered" evidence="1">
    <location>
        <begin position="348"/>
        <end position="388"/>
    </location>
</feature>
<dbReference type="OMA" id="CQVNESE"/>
<dbReference type="PROSITE" id="PS50812">
    <property type="entry name" value="PWWP"/>
    <property type="match status" value="1"/>
</dbReference>
<dbReference type="InterPro" id="IPR044679">
    <property type="entry name" value="PWWP2-like"/>
</dbReference>
<feature type="compositionally biased region" description="Basic residues" evidence="1">
    <location>
        <begin position="677"/>
        <end position="692"/>
    </location>
</feature>
<dbReference type="GO" id="GO:0090351">
    <property type="term" value="P:seedling development"/>
    <property type="evidence" value="ECO:0007669"/>
    <property type="project" value="EnsemblPlants"/>
</dbReference>
<dbReference type="GO" id="GO:0005634">
    <property type="term" value="C:nucleus"/>
    <property type="evidence" value="ECO:0007669"/>
    <property type="project" value="EnsemblPlants"/>
</dbReference>
<dbReference type="InterPro" id="IPR000313">
    <property type="entry name" value="PWWP_dom"/>
</dbReference>
<dbReference type="SUPFAM" id="SSF63748">
    <property type="entry name" value="Tudor/PWWP/MBT"/>
    <property type="match status" value="1"/>
</dbReference>
<evidence type="ECO:0000313" key="3">
    <source>
        <dbReference type="EMBL" id="KVH88403.1"/>
    </source>
</evidence>
<protein>
    <submittedName>
        <fullName evidence="3">PWWP-like protein</fullName>
    </submittedName>
</protein>
<feature type="region of interest" description="Disordered" evidence="1">
    <location>
        <begin position="181"/>
        <end position="206"/>
    </location>
</feature>
<dbReference type="PANTHER" id="PTHR33697">
    <property type="entry name" value="T17B22.17 PROTEIN-RELATED"/>
    <property type="match status" value="1"/>
</dbReference>
<evidence type="ECO:0000313" key="4">
    <source>
        <dbReference type="Proteomes" id="UP000243975"/>
    </source>
</evidence>
<dbReference type="Gene3D" id="2.30.30.140">
    <property type="match status" value="1"/>
</dbReference>
<feature type="compositionally biased region" description="Basic and acidic residues" evidence="1">
    <location>
        <begin position="191"/>
        <end position="200"/>
    </location>
</feature>
<keyword evidence="4" id="KW-1185">Reference proteome</keyword>
<proteinExistence type="predicted"/>
<dbReference type="Gramene" id="KVH88403">
    <property type="protein sequence ID" value="KVH88403"/>
    <property type="gene ID" value="Ccrd_023900"/>
</dbReference>
<feature type="region of interest" description="Disordered" evidence="1">
    <location>
        <begin position="319"/>
        <end position="338"/>
    </location>
</feature>
<comment type="caution">
    <text evidence="3">The sequence shown here is derived from an EMBL/GenBank/DDBJ whole genome shotgun (WGS) entry which is preliminary data.</text>
</comment>
<feature type="domain" description="PWWP" evidence="2">
    <location>
        <begin position="15"/>
        <end position="70"/>
    </location>
</feature>
<feature type="compositionally biased region" description="Basic and acidic residues" evidence="1">
    <location>
        <begin position="348"/>
        <end position="363"/>
    </location>
</feature>
<gene>
    <name evidence="3" type="ORF">Ccrd_023900</name>
</gene>
<name>A0A103XCS8_CYNCS</name>
<evidence type="ECO:0000259" key="2">
    <source>
        <dbReference type="PROSITE" id="PS50812"/>
    </source>
</evidence>
<feature type="region of interest" description="Disordered" evidence="1">
    <location>
        <begin position="663"/>
        <end position="726"/>
    </location>
</feature>
<feature type="region of interest" description="Disordered" evidence="1">
    <location>
        <begin position="431"/>
        <end position="453"/>
    </location>
</feature>
<dbReference type="PANTHER" id="PTHR33697:SF2">
    <property type="entry name" value="T17B22.17 PROTEIN"/>
    <property type="match status" value="1"/>
</dbReference>
<evidence type="ECO:0000256" key="1">
    <source>
        <dbReference type="SAM" id="MobiDB-lite"/>
    </source>
</evidence>
<reference evidence="3 4" key="1">
    <citation type="journal article" date="2016" name="Sci. Rep.">
        <title>The genome sequence of the outbreeding globe artichoke constructed de novo incorporating a phase-aware low-pass sequencing strategy of F1 progeny.</title>
        <authorList>
            <person name="Scaglione D."/>
            <person name="Reyes-Chin-Wo S."/>
            <person name="Acquadro A."/>
            <person name="Froenicke L."/>
            <person name="Portis E."/>
            <person name="Beitel C."/>
            <person name="Tirone M."/>
            <person name="Mauro R."/>
            <person name="Lo Monaco A."/>
            <person name="Mauromicale G."/>
            <person name="Faccioli P."/>
            <person name="Cattivelli L."/>
            <person name="Rieseberg L."/>
            <person name="Michelmore R."/>
            <person name="Lanteri S."/>
        </authorList>
    </citation>
    <scope>NUCLEOTIDE SEQUENCE [LARGE SCALE GENOMIC DNA]</scope>
    <source>
        <strain evidence="3">2C</strain>
    </source>
</reference>
<dbReference type="STRING" id="59895.A0A103XCS8"/>
<accession>A0A103XCS8</accession>
<dbReference type="GO" id="GO:0010228">
    <property type="term" value="P:vegetative to reproductive phase transition of meristem"/>
    <property type="evidence" value="ECO:0007669"/>
    <property type="project" value="EnsemblPlants"/>
</dbReference>
<dbReference type="EMBL" id="LEKV01005420">
    <property type="protein sequence ID" value="KVH88403.1"/>
    <property type="molecule type" value="Genomic_DNA"/>
</dbReference>
<organism evidence="3 4">
    <name type="scientific">Cynara cardunculus var. scolymus</name>
    <name type="common">Globe artichoke</name>
    <name type="synonym">Cynara scolymus</name>
    <dbReference type="NCBI Taxonomy" id="59895"/>
    <lineage>
        <taxon>Eukaryota</taxon>
        <taxon>Viridiplantae</taxon>
        <taxon>Streptophyta</taxon>
        <taxon>Embryophyta</taxon>
        <taxon>Tracheophyta</taxon>
        <taxon>Spermatophyta</taxon>
        <taxon>Magnoliopsida</taxon>
        <taxon>eudicotyledons</taxon>
        <taxon>Gunneridae</taxon>
        <taxon>Pentapetalae</taxon>
        <taxon>asterids</taxon>
        <taxon>campanulids</taxon>
        <taxon>Asterales</taxon>
        <taxon>Asteraceae</taxon>
        <taxon>Carduoideae</taxon>
        <taxon>Cardueae</taxon>
        <taxon>Carduinae</taxon>
        <taxon>Cynara</taxon>
    </lineage>
</organism>
<feature type="region of interest" description="Disordered" evidence="1">
    <location>
        <begin position="243"/>
        <end position="282"/>
    </location>
</feature>
<feature type="compositionally biased region" description="Polar residues" evidence="1">
    <location>
        <begin position="370"/>
        <end position="388"/>
    </location>
</feature>
<dbReference type="Pfam" id="PF00855">
    <property type="entry name" value="PWWP"/>
    <property type="match status" value="1"/>
</dbReference>
<dbReference type="GO" id="GO:0097298">
    <property type="term" value="P:regulation of nucleus size"/>
    <property type="evidence" value="ECO:0007669"/>
    <property type="project" value="EnsemblPlants"/>
</dbReference>
<dbReference type="AlphaFoldDB" id="A0A103XCS8"/>
<dbReference type="CDD" id="cd05162">
    <property type="entry name" value="PWWP"/>
    <property type="match status" value="1"/>
</dbReference>
<sequence>MESSDAETGMVDCGVGTIVWVRRRNGSWWPGKILGPDELSASHLMSPRSGTPVKLLGREDASVDWYNLEKSKRVKPFRCGEFDDCIERAEASQGMPPKKREKYARREDAILHALELEKQLLEKKYGKLGVQSNGLSNKLLGNVGKDTTVTPEFSCDNGKHVNSKMDLSLEDKRKGLPLQAQRVDSGSQLNVDDKSPDLRPRVRGLQDLGVGPIPSKYKLSALVASNGSHKHVVDDGVSADLHGLTPENRIPVGSKSLLEKRKRSQEGNTEESIGKRRDRRRPLVQVLQSSAKLPRIHPLQLQDDGGSATPLVGEEQREAVDPPAIGGNDPGMTVKSGDSFDYREILPDHVEISTPKSEKRDDSFPVGLNEENTTGSNEDTETDSSGTESLISDTYDAMAALSEVQLFLFSICALDEAEHIEFIPKAFGRSEAQGEHESMSDDSGLPDDSGDSLQTSVTVSKWQLKGKRNSRSLTKRYPNVSERKASMSSSHWVSFKGEDMYGVDGADSFDRNLRNQAIGHRRRDLDCSHDIINWEELTRNDQPCLKGYWEQSGEYHDSVYVSRQFGGRMKSMLIDVDVEVQSGYQREHVPMISLMSKLNEKAIVGHPIPIETLEDGSSDLILSAADELFGTESLGYDTTLQPWRTARRTAKCRVPRLSTLEEEERHDYVDEEDGKASAHKGRAGKVPKKPQRRSSSSSCSQKIRTLSSIGGSQQQSMDLKGEGEGVMKPESLPTAVACIPVKLVFSRLHEELVARHQ</sequence>
<dbReference type="GO" id="GO:0042393">
    <property type="term" value="F:histone binding"/>
    <property type="evidence" value="ECO:0007669"/>
    <property type="project" value="EnsemblPlants"/>
</dbReference>
<dbReference type="Proteomes" id="UP000243975">
    <property type="component" value="Unassembled WGS sequence"/>
</dbReference>
<feature type="compositionally biased region" description="Polar residues" evidence="1">
    <location>
        <begin position="701"/>
        <end position="717"/>
    </location>
</feature>